<dbReference type="SUPFAM" id="SSF53822">
    <property type="entry name" value="Periplasmic binding protein-like I"/>
    <property type="match status" value="1"/>
</dbReference>
<comment type="similarity">
    <text evidence="1">Belongs to the leucine-binding protein family.</text>
</comment>
<evidence type="ECO:0000256" key="1">
    <source>
        <dbReference type="ARBA" id="ARBA00010062"/>
    </source>
</evidence>
<evidence type="ECO:0000256" key="2">
    <source>
        <dbReference type="ARBA" id="ARBA00022448"/>
    </source>
</evidence>
<evidence type="ECO:0000256" key="3">
    <source>
        <dbReference type="ARBA" id="ARBA00022729"/>
    </source>
</evidence>
<dbReference type="InterPro" id="IPR028082">
    <property type="entry name" value="Peripla_BP_I"/>
</dbReference>
<dbReference type="InterPro" id="IPR000709">
    <property type="entry name" value="Leu_Ile_Val-bd"/>
</dbReference>
<feature type="signal peptide" evidence="5">
    <location>
        <begin position="1"/>
        <end position="24"/>
    </location>
</feature>
<keyword evidence="3 5" id="KW-0732">Signal</keyword>
<gene>
    <name evidence="7" type="ORF">H8E19_02525</name>
</gene>
<dbReference type="Proteomes" id="UP000650524">
    <property type="component" value="Unassembled WGS sequence"/>
</dbReference>
<evidence type="ECO:0000256" key="5">
    <source>
        <dbReference type="SAM" id="SignalP"/>
    </source>
</evidence>
<dbReference type="PANTHER" id="PTHR47235">
    <property type="entry name" value="BLR6548 PROTEIN"/>
    <property type="match status" value="1"/>
</dbReference>
<feature type="chain" id="PRO_5035160045" evidence="5">
    <location>
        <begin position="25"/>
        <end position="394"/>
    </location>
</feature>
<feature type="domain" description="Leucine-binding protein" evidence="6">
    <location>
        <begin position="32"/>
        <end position="382"/>
    </location>
</feature>
<name>A0A8J6MYX2_9DELT</name>
<dbReference type="InterPro" id="IPR028081">
    <property type="entry name" value="Leu-bd"/>
</dbReference>
<accession>A0A8J6MYX2</accession>
<evidence type="ECO:0000256" key="4">
    <source>
        <dbReference type="ARBA" id="ARBA00022970"/>
    </source>
</evidence>
<dbReference type="CDD" id="cd06343">
    <property type="entry name" value="PBP1_ABC_ligand_binding-like"/>
    <property type="match status" value="1"/>
</dbReference>
<evidence type="ECO:0000313" key="7">
    <source>
        <dbReference type="EMBL" id="MBC8176253.1"/>
    </source>
</evidence>
<proteinExistence type="inferred from homology"/>
<evidence type="ECO:0000313" key="8">
    <source>
        <dbReference type="Proteomes" id="UP000650524"/>
    </source>
</evidence>
<organism evidence="7 8">
    <name type="scientific">Candidatus Desulfacyla euxinica</name>
    <dbReference type="NCBI Taxonomy" id="2841693"/>
    <lineage>
        <taxon>Bacteria</taxon>
        <taxon>Deltaproteobacteria</taxon>
        <taxon>Candidatus Desulfacyla</taxon>
    </lineage>
</organism>
<dbReference type="AlphaFoldDB" id="A0A8J6MYX2"/>
<dbReference type="EMBL" id="JACNJD010000118">
    <property type="protein sequence ID" value="MBC8176253.1"/>
    <property type="molecule type" value="Genomic_DNA"/>
</dbReference>
<dbReference type="Pfam" id="PF13458">
    <property type="entry name" value="Peripla_BP_6"/>
    <property type="match status" value="1"/>
</dbReference>
<evidence type="ECO:0000259" key="6">
    <source>
        <dbReference type="Pfam" id="PF13458"/>
    </source>
</evidence>
<reference evidence="7 8" key="1">
    <citation type="submission" date="2020-08" db="EMBL/GenBank/DDBJ databases">
        <title>Bridging the membrane lipid divide: bacteria of the FCB group superphylum have the potential to synthesize archaeal ether lipids.</title>
        <authorList>
            <person name="Villanueva L."/>
            <person name="Von Meijenfeldt F.A.B."/>
            <person name="Westbye A.B."/>
            <person name="Yadav S."/>
            <person name="Hopmans E.C."/>
            <person name="Dutilh B.E."/>
            <person name="Sinninghe Damste J.S."/>
        </authorList>
    </citation>
    <scope>NUCLEOTIDE SEQUENCE [LARGE SCALE GENOMIC DNA]</scope>
    <source>
        <strain evidence="7">NIOZ-UU27</strain>
    </source>
</reference>
<protein>
    <submittedName>
        <fullName evidence="7">ABC transporter substrate-binding protein</fullName>
    </submittedName>
</protein>
<dbReference type="PANTHER" id="PTHR47235:SF1">
    <property type="entry name" value="BLR6548 PROTEIN"/>
    <property type="match status" value="1"/>
</dbReference>
<sequence>MKKAIATSLLALVIGFGLSATVNAEVGVTDKEIVIGSHQDLSGPIAGWGTQVKMGLEMRAREINEAGGICGRKIRLVIEDNAYDPKKAIMVTNKMISRDKVFCFIGNMGSPTAGATKPIISRKKIPQMFPLTAASLFFDPYDRYSFGGWVPYYDQARILVKYFVEKKGYKRIGLMYQDDEMGAIMKKGVVDELKAEGLKLTAAESYKRGATEFSSQIAKLKKADVQVVILATVIRETVGALKEAKKLGWKVDMAGMSPAYNIYVPLLCKKAGFSPDGFYSTGQAPYPYPDSPRPNVREWYKRHKEWFGKNPDLPTTAGYAALDFFAKAAEKAGCDLTREKLIDAMESMGTVPDDNFGGPATTFTSTNHQGTYEAILFQIKNGRWVQISEPLGYK</sequence>
<dbReference type="PRINTS" id="PR00337">
    <property type="entry name" value="LEUILEVALBP"/>
</dbReference>
<dbReference type="Gene3D" id="3.40.50.2300">
    <property type="match status" value="2"/>
</dbReference>
<comment type="caution">
    <text evidence="7">The sequence shown here is derived from an EMBL/GenBank/DDBJ whole genome shotgun (WGS) entry which is preliminary data.</text>
</comment>
<keyword evidence="4" id="KW-0029">Amino-acid transport</keyword>
<keyword evidence="2" id="KW-0813">Transport</keyword>
<dbReference type="GO" id="GO:0006865">
    <property type="term" value="P:amino acid transport"/>
    <property type="evidence" value="ECO:0007669"/>
    <property type="project" value="UniProtKB-KW"/>
</dbReference>